<name>A0AAU7QVX5_9ACTN</name>
<organism evidence="1">
    <name type="scientific">Micromonospora sp. HUAS YX12</name>
    <dbReference type="NCBI Taxonomy" id="3156396"/>
    <lineage>
        <taxon>Bacteria</taxon>
        <taxon>Bacillati</taxon>
        <taxon>Actinomycetota</taxon>
        <taxon>Actinomycetes</taxon>
        <taxon>Micromonosporales</taxon>
        <taxon>Micromonosporaceae</taxon>
        <taxon>Micromonospora</taxon>
    </lineage>
</organism>
<dbReference type="EMBL" id="CP157974">
    <property type="protein sequence ID" value="XBT80243.1"/>
    <property type="molecule type" value="Genomic_DNA"/>
</dbReference>
<protein>
    <submittedName>
        <fullName evidence="1">Uncharacterized protein</fullName>
    </submittedName>
</protein>
<proteinExistence type="predicted"/>
<dbReference type="AlphaFoldDB" id="A0AAU7QVX5"/>
<evidence type="ECO:0000313" key="1">
    <source>
        <dbReference type="EMBL" id="XBT80243.1"/>
    </source>
</evidence>
<sequence>MAAAKALVEPKPQFFDAATTAKADEPFLFEVDLSSSRPVAP</sequence>
<reference evidence="1" key="1">
    <citation type="submission" date="2024-06" db="EMBL/GenBank/DDBJ databases">
        <title>Micromonospora sp. strain HUAS YX12 genome sequences.</title>
        <authorList>
            <person name="Mo P."/>
        </authorList>
    </citation>
    <scope>NUCLEOTIDE SEQUENCE</scope>
    <source>
        <strain evidence="1">HUAS YX12</strain>
    </source>
</reference>
<gene>
    <name evidence="1" type="ORF">ABIH81_21675</name>
</gene>
<accession>A0AAU7QVX5</accession>
<dbReference type="RefSeq" id="WP_349876722.1">
    <property type="nucleotide sequence ID" value="NZ_CP157974.1"/>
</dbReference>